<dbReference type="KEGG" id="adin:H7849_17670"/>
<dbReference type="AlphaFoldDB" id="A0A7G8BEF9"/>
<sequence>MDPQRSDDIDELNQATVAFLGVRPRLFGIAYRMLGTAAEAEDIVQEVWLRWQSTDRSVVRDATALLVTTTVRLAINLAQSARSRHETYIGPWLPEPVDTAADPTLGAERGEALELAVLILLEKLLPNERAAYVLREAFDYSYSDIADILQLTESNTRQLVTRARKHITDERRAQVSSSEHRRLLEAFLAAAQKADISALKEIFTEDIVSITDGGGILGAARIPVLGRERVAKFIATFSSRFWADWTVTRVQVNGQPAALIRNKGIAYALVAIDVSPQGIGQILWVMSPAKLAVISQASSQSL</sequence>
<accession>A0A7G8BEF9</accession>
<reference evidence="4 5" key="1">
    <citation type="submission" date="2020-08" db="EMBL/GenBank/DDBJ databases">
        <title>Edaphobacter telluris sp. nov. and Acidobacterium dinghuensis sp. nov., two acidobacteria isolated from forest soil.</title>
        <authorList>
            <person name="Fu J."/>
            <person name="Qiu L."/>
        </authorList>
    </citation>
    <scope>NUCLEOTIDE SEQUENCE [LARGE SCALE GENOMIC DNA]</scope>
    <source>
        <strain evidence="4">4Y35</strain>
    </source>
</reference>
<dbReference type="InterPro" id="IPR052704">
    <property type="entry name" value="ECF_Sigma-70_Domain"/>
</dbReference>
<dbReference type="InterPro" id="IPR014284">
    <property type="entry name" value="RNA_pol_sigma-70_dom"/>
</dbReference>
<keyword evidence="5" id="KW-1185">Reference proteome</keyword>
<dbReference type="Pfam" id="PF08281">
    <property type="entry name" value="Sigma70_r4_2"/>
    <property type="match status" value="1"/>
</dbReference>
<protein>
    <submittedName>
        <fullName evidence="4">RNA polymerase sigma-70 factor</fullName>
    </submittedName>
</protein>
<dbReference type="Gene3D" id="1.10.10.10">
    <property type="entry name" value="Winged helix-like DNA-binding domain superfamily/Winged helix DNA-binding domain"/>
    <property type="match status" value="1"/>
</dbReference>
<name>A0A7G8BEF9_9BACT</name>
<comment type="subunit">
    <text evidence="1">Interacts transiently with the RNA polymerase catalytic core formed by RpoA, RpoB, RpoC and RpoZ (2 alpha, 1 beta, 1 beta' and 1 omega subunit) to form the RNA polymerase holoenzyme that can initiate transcription.</text>
</comment>
<evidence type="ECO:0000256" key="1">
    <source>
        <dbReference type="ARBA" id="ARBA00011344"/>
    </source>
</evidence>
<dbReference type="Gene3D" id="3.10.450.50">
    <property type="match status" value="1"/>
</dbReference>
<gene>
    <name evidence="4" type="ORF">H7849_17670</name>
</gene>
<dbReference type="EMBL" id="CP060394">
    <property type="protein sequence ID" value="QNI30929.1"/>
    <property type="molecule type" value="Genomic_DNA"/>
</dbReference>
<evidence type="ECO:0000313" key="5">
    <source>
        <dbReference type="Proteomes" id="UP000515312"/>
    </source>
</evidence>
<evidence type="ECO:0000259" key="3">
    <source>
        <dbReference type="Pfam" id="PF08281"/>
    </source>
</evidence>
<dbReference type="InterPro" id="IPR013249">
    <property type="entry name" value="RNA_pol_sigma70_r4_t2"/>
</dbReference>
<dbReference type="SUPFAM" id="SSF88659">
    <property type="entry name" value="Sigma3 and sigma4 domains of RNA polymerase sigma factors"/>
    <property type="match status" value="1"/>
</dbReference>
<dbReference type="NCBIfam" id="TIGR02957">
    <property type="entry name" value="SigX4"/>
    <property type="match status" value="1"/>
</dbReference>
<dbReference type="InterPro" id="IPR036388">
    <property type="entry name" value="WH-like_DNA-bd_sf"/>
</dbReference>
<dbReference type="InterPro" id="IPR007627">
    <property type="entry name" value="RNA_pol_sigma70_r2"/>
</dbReference>
<dbReference type="InterPro" id="IPR032710">
    <property type="entry name" value="NTF2-like_dom_sf"/>
</dbReference>
<feature type="domain" description="RNA polymerase sigma factor 70 region 4 type 2" evidence="3">
    <location>
        <begin position="120"/>
        <end position="167"/>
    </location>
</feature>
<dbReference type="InterPro" id="IPR014303">
    <property type="entry name" value="RNA_pol_sigma-70_ECF"/>
</dbReference>
<dbReference type="SUPFAM" id="SSF54427">
    <property type="entry name" value="NTF2-like"/>
    <property type="match status" value="1"/>
</dbReference>
<dbReference type="Gene3D" id="1.10.1740.10">
    <property type="match status" value="1"/>
</dbReference>
<dbReference type="GO" id="GO:0003677">
    <property type="term" value="F:DNA binding"/>
    <property type="evidence" value="ECO:0007669"/>
    <property type="project" value="InterPro"/>
</dbReference>
<dbReference type="InterPro" id="IPR013324">
    <property type="entry name" value="RNA_pol_sigma_r3/r4-like"/>
</dbReference>
<dbReference type="GO" id="GO:0016987">
    <property type="term" value="F:sigma factor activity"/>
    <property type="evidence" value="ECO:0007669"/>
    <property type="project" value="InterPro"/>
</dbReference>
<feature type="domain" description="RNA polymerase sigma-70 region 2" evidence="2">
    <location>
        <begin position="23"/>
        <end position="82"/>
    </location>
</feature>
<dbReference type="GO" id="GO:0006352">
    <property type="term" value="P:DNA-templated transcription initiation"/>
    <property type="evidence" value="ECO:0007669"/>
    <property type="project" value="InterPro"/>
</dbReference>
<dbReference type="NCBIfam" id="TIGR02937">
    <property type="entry name" value="sigma70-ECF"/>
    <property type="match status" value="1"/>
</dbReference>
<dbReference type="RefSeq" id="WP_186741159.1">
    <property type="nucleotide sequence ID" value="NZ_CP060394.1"/>
</dbReference>
<organism evidence="4 5">
    <name type="scientific">Alloacidobacterium dinghuense</name>
    <dbReference type="NCBI Taxonomy" id="2763107"/>
    <lineage>
        <taxon>Bacteria</taxon>
        <taxon>Pseudomonadati</taxon>
        <taxon>Acidobacteriota</taxon>
        <taxon>Terriglobia</taxon>
        <taxon>Terriglobales</taxon>
        <taxon>Acidobacteriaceae</taxon>
        <taxon>Alloacidobacterium</taxon>
    </lineage>
</organism>
<evidence type="ECO:0000259" key="2">
    <source>
        <dbReference type="Pfam" id="PF04542"/>
    </source>
</evidence>
<evidence type="ECO:0000313" key="4">
    <source>
        <dbReference type="EMBL" id="QNI30929.1"/>
    </source>
</evidence>
<dbReference type="Proteomes" id="UP000515312">
    <property type="component" value="Chromosome"/>
</dbReference>
<dbReference type="InterPro" id="IPR013325">
    <property type="entry name" value="RNA_pol_sigma_r2"/>
</dbReference>
<dbReference type="PANTHER" id="PTHR30173">
    <property type="entry name" value="SIGMA 19 FACTOR"/>
    <property type="match status" value="1"/>
</dbReference>
<proteinExistence type="predicted"/>
<dbReference type="Pfam" id="PF04542">
    <property type="entry name" value="Sigma70_r2"/>
    <property type="match status" value="1"/>
</dbReference>
<dbReference type="PANTHER" id="PTHR30173:SF36">
    <property type="entry name" value="ECF RNA POLYMERASE SIGMA FACTOR SIGJ"/>
    <property type="match status" value="1"/>
</dbReference>
<dbReference type="SUPFAM" id="SSF88946">
    <property type="entry name" value="Sigma2 domain of RNA polymerase sigma factors"/>
    <property type="match status" value="1"/>
</dbReference>